<evidence type="ECO:0000313" key="8">
    <source>
        <dbReference type="Proteomes" id="UP000053091"/>
    </source>
</evidence>
<feature type="transmembrane region" description="Helical" evidence="6">
    <location>
        <begin position="149"/>
        <end position="174"/>
    </location>
</feature>
<dbReference type="Pfam" id="PF01040">
    <property type="entry name" value="UbiA"/>
    <property type="match status" value="1"/>
</dbReference>
<dbReference type="InterPro" id="IPR050475">
    <property type="entry name" value="Prenyltransferase_related"/>
</dbReference>
<gene>
    <name evidence="7" type="ORF">TBC1_111382</name>
</gene>
<evidence type="ECO:0000256" key="6">
    <source>
        <dbReference type="SAM" id="Phobius"/>
    </source>
</evidence>
<evidence type="ECO:0000256" key="2">
    <source>
        <dbReference type="ARBA" id="ARBA00022475"/>
    </source>
</evidence>
<dbReference type="PANTHER" id="PTHR42723:SF1">
    <property type="entry name" value="CHLOROPHYLL SYNTHASE, CHLOROPLASTIC"/>
    <property type="match status" value="1"/>
</dbReference>
<feature type="transmembrane region" description="Helical" evidence="6">
    <location>
        <begin position="21"/>
        <end position="40"/>
    </location>
</feature>
<reference evidence="7" key="1">
    <citation type="journal article" date="2015" name="Genome Announc.">
        <title>Draft Genome Sequence of Bacteroidales Strain TBC1, a Novel Isolate from a Methanogenic Wastewater Treatment System.</title>
        <authorList>
            <person name="Tourlousse D.M."/>
            <person name="Matsuura N."/>
            <person name="Sun L."/>
            <person name="Toyonaga M."/>
            <person name="Kuroda K."/>
            <person name="Ohashi A."/>
            <person name="Cruz R."/>
            <person name="Yamaguchi T."/>
            <person name="Sekiguchi Y."/>
        </authorList>
    </citation>
    <scope>NUCLEOTIDE SEQUENCE [LARGE SCALE GENOMIC DNA]</scope>
    <source>
        <strain evidence="7">TBC1</strain>
    </source>
</reference>
<evidence type="ECO:0000256" key="1">
    <source>
        <dbReference type="ARBA" id="ARBA00004141"/>
    </source>
</evidence>
<dbReference type="STRING" id="1678841.TBC1_111382"/>
<name>A0A0S7C229_9BACT</name>
<dbReference type="PANTHER" id="PTHR42723">
    <property type="entry name" value="CHLOROPHYLL SYNTHASE"/>
    <property type="match status" value="1"/>
</dbReference>
<keyword evidence="8" id="KW-1185">Reference proteome</keyword>
<proteinExistence type="predicted"/>
<keyword evidence="4 6" id="KW-1133">Transmembrane helix</keyword>
<accession>A0A0S7C229</accession>
<feature type="transmembrane region" description="Helical" evidence="6">
    <location>
        <begin position="240"/>
        <end position="258"/>
    </location>
</feature>
<feature type="transmembrane region" description="Helical" evidence="6">
    <location>
        <begin position="125"/>
        <end position="142"/>
    </location>
</feature>
<dbReference type="Proteomes" id="UP000053091">
    <property type="component" value="Unassembled WGS sequence"/>
</dbReference>
<dbReference type="InterPro" id="IPR044878">
    <property type="entry name" value="UbiA_sf"/>
</dbReference>
<dbReference type="GO" id="GO:0016020">
    <property type="term" value="C:membrane"/>
    <property type="evidence" value="ECO:0007669"/>
    <property type="project" value="UniProtKB-SubCell"/>
</dbReference>
<dbReference type="Gene3D" id="1.20.120.1780">
    <property type="entry name" value="UbiA prenyltransferase"/>
    <property type="match status" value="1"/>
</dbReference>
<dbReference type="Gene3D" id="1.10.357.140">
    <property type="entry name" value="UbiA prenyltransferase"/>
    <property type="match status" value="1"/>
</dbReference>
<evidence type="ECO:0000256" key="3">
    <source>
        <dbReference type="ARBA" id="ARBA00022692"/>
    </source>
</evidence>
<feature type="transmembrane region" description="Helical" evidence="6">
    <location>
        <begin position="264"/>
        <end position="284"/>
    </location>
</feature>
<organism evidence="7">
    <name type="scientific">Lentimicrobium saccharophilum</name>
    <dbReference type="NCBI Taxonomy" id="1678841"/>
    <lineage>
        <taxon>Bacteria</taxon>
        <taxon>Pseudomonadati</taxon>
        <taxon>Bacteroidota</taxon>
        <taxon>Bacteroidia</taxon>
        <taxon>Bacteroidales</taxon>
        <taxon>Lentimicrobiaceae</taxon>
        <taxon>Lentimicrobium</taxon>
    </lineage>
</organism>
<keyword evidence="3 6" id="KW-0812">Transmembrane</keyword>
<dbReference type="InterPro" id="IPR000537">
    <property type="entry name" value="UbiA_prenyltransferase"/>
</dbReference>
<evidence type="ECO:0000313" key="7">
    <source>
        <dbReference type="EMBL" id="GAP43232.1"/>
    </source>
</evidence>
<feature type="transmembrane region" description="Helical" evidence="6">
    <location>
        <begin position="52"/>
        <end position="71"/>
    </location>
</feature>
<feature type="transmembrane region" description="Helical" evidence="6">
    <location>
        <begin position="296"/>
        <end position="318"/>
    </location>
</feature>
<dbReference type="AlphaFoldDB" id="A0A0S7C229"/>
<dbReference type="OrthoDB" id="9811562at2"/>
<comment type="subcellular location">
    <subcellularLocation>
        <location evidence="1">Membrane</location>
        <topology evidence="1">Multi-pass membrane protein</topology>
    </subcellularLocation>
</comment>
<feature type="transmembrane region" description="Helical" evidence="6">
    <location>
        <begin position="194"/>
        <end position="212"/>
    </location>
</feature>
<keyword evidence="5 6" id="KW-0472">Membrane</keyword>
<evidence type="ECO:0000256" key="4">
    <source>
        <dbReference type="ARBA" id="ARBA00022989"/>
    </source>
</evidence>
<feature type="transmembrane region" description="Helical" evidence="6">
    <location>
        <begin position="100"/>
        <end position="119"/>
    </location>
</feature>
<dbReference type="RefSeq" id="WP_062040085.1">
    <property type="nucleotide sequence ID" value="NZ_DF968182.1"/>
</dbReference>
<keyword evidence="7" id="KW-0808">Transferase</keyword>
<evidence type="ECO:0000256" key="5">
    <source>
        <dbReference type="ARBA" id="ARBA00023136"/>
    </source>
</evidence>
<dbReference type="EMBL" id="DF968182">
    <property type="protein sequence ID" value="GAP43232.1"/>
    <property type="molecule type" value="Genomic_DNA"/>
</dbReference>
<keyword evidence="2" id="KW-1003">Cell membrane</keyword>
<dbReference type="GO" id="GO:0016765">
    <property type="term" value="F:transferase activity, transferring alkyl or aryl (other than methyl) groups"/>
    <property type="evidence" value="ECO:0007669"/>
    <property type="project" value="InterPro"/>
</dbReference>
<dbReference type="CDD" id="cd13961">
    <property type="entry name" value="PT_UbiA_DGGGPS"/>
    <property type="match status" value="1"/>
</dbReference>
<protein>
    <submittedName>
        <fullName evidence="7">4-hydroxybenzoate polyprenyltransferase</fullName>
    </submittedName>
</protein>
<sequence length="321" mass="36188">MNKLFSQGLLPFIRLIRWPNLIIIIITQYLLRYAIIGRIYDAEGLAPAMSNYLFAILVFTTVLIAAAGYVINDYFDLRTDAVNHPDSQVLGRSIRQRRAIIYHIALNVVALVAGVFLAWKAGSLKLAFIFLMIIILLWLYSVRYKKTVLWGNLAVAFMSAMVVLIVWLFEFYMLRQQPDQFIAIYGNMKMISRYFFVYAIFAFLISLMREIIKDMEDVKGDQLTGCNTLAVVHGIKSAKIIALVTGLFTGMLVVTAVLKLHSAGMILPAVYFAAVVFIPLLFICYRIIPATDKSDFHLISNLLKLLMLAGVLGLQPLAMSL</sequence>